<dbReference type="Pfam" id="PF13579">
    <property type="entry name" value="Glyco_trans_4_4"/>
    <property type="match status" value="1"/>
</dbReference>
<feature type="domain" description="Sucrose phosphatase-like" evidence="7">
    <location>
        <begin position="421"/>
        <end position="653"/>
    </location>
</feature>
<dbReference type="Gene3D" id="3.40.50.2000">
    <property type="entry name" value="Glycogen Phosphorylase B"/>
    <property type="match status" value="2"/>
</dbReference>
<organism evidence="9 10">
    <name type="scientific">Sphingomonas immobilis</name>
    <dbReference type="NCBI Taxonomy" id="3063997"/>
    <lineage>
        <taxon>Bacteria</taxon>
        <taxon>Pseudomonadati</taxon>
        <taxon>Pseudomonadota</taxon>
        <taxon>Alphaproteobacteria</taxon>
        <taxon>Sphingomonadales</taxon>
        <taxon>Sphingomonadaceae</taxon>
        <taxon>Sphingomonas</taxon>
    </lineage>
</organism>
<keyword evidence="9" id="KW-0378">Hydrolase</keyword>
<dbReference type="InterPro" id="IPR006379">
    <property type="entry name" value="HAD-SF_hydro_IIB"/>
</dbReference>
<comment type="caution">
    <text evidence="9">The sequence shown here is derived from an EMBL/GenBank/DDBJ whole genome shotgun (WGS) entry which is preliminary data.</text>
</comment>
<accession>A0ABT8ZXN0</accession>
<sequence>MEFGLTEDTGGHITYALGAAQALAGRSDVGRVEIVTRLIEDDTLGPAYAVPYEPVSAKLAIRRIGTGNRSYLSKDANAADRADFAEALIAHLMSDVARPDIIHAHFADAAEVAERVRDALDIPFVYTAHSLGIDKAALGSAAAPMTKRLAEEDRAIGAADLIIASSRDEAERQLMLYPSACPAKIHRLPPGAGIARKGPIDLDRARALITPFLRDPAKPLILAIARPVAKKNLEGLVDLYGADADLRARANLVIVAGLRDGPASGEPEQNGVISALLAGLDAHNLYGQMAIPKRHSQADIASLYALTHETGGVFVNPALTEPYGLTLTEAALHGVPVVATCHGGPADIVATLRHGRIADPRNPRAFADAIRALLSNRIEWARASAEGRYRSETLDWHSYAASFVALVKGLTAQALAAASAKKLLLCDIDNTLTGCTVGAVGLAAFLATQPELAFGVATGRSLQEAERLLTEWRQPPPRVLITSVGSEIYWRRGARLVADQAFAKRIAEGWLPDEVDERVGQIPRVERQPPVEQRRYKRSYFADDPAAIAAVRAAVADLPVRVIHSHGRLLDILPERAGKGAAMAWAANHLGIPECDVYAAGDSGNDLDMLDSVRNGIIVANHSAELVPLLGRPTIYLSQQSHAAGVVEGMRAFAMKEAA</sequence>
<dbReference type="RefSeq" id="WP_304560351.1">
    <property type="nucleotide sequence ID" value="NZ_JAUQSZ010000003.1"/>
</dbReference>
<dbReference type="PANTHER" id="PTHR46039">
    <property type="entry name" value="SUCROSE-PHOSPHATE SYNTHASE 3-RELATED"/>
    <property type="match status" value="1"/>
</dbReference>
<keyword evidence="3" id="KW-0328">Glycosyltransferase</keyword>
<dbReference type="PANTHER" id="PTHR46039:SF5">
    <property type="entry name" value="SUCROSE-PHOSPHATE SYNTHASE 3-RELATED"/>
    <property type="match status" value="1"/>
</dbReference>
<feature type="domain" description="Glycosyl transferase family 1" evidence="6">
    <location>
        <begin position="215"/>
        <end position="387"/>
    </location>
</feature>
<dbReference type="Proteomes" id="UP001176468">
    <property type="component" value="Unassembled WGS sequence"/>
</dbReference>
<evidence type="ECO:0000256" key="4">
    <source>
        <dbReference type="ARBA" id="ARBA00022679"/>
    </source>
</evidence>
<dbReference type="SFLD" id="SFLDG01140">
    <property type="entry name" value="C2.B:_Phosphomannomutase_and_P"/>
    <property type="match status" value="1"/>
</dbReference>
<comment type="similarity">
    <text evidence="1">Belongs to the glycosyltransferase 1 family.</text>
</comment>
<dbReference type="Pfam" id="PF00534">
    <property type="entry name" value="Glycos_transf_1"/>
    <property type="match status" value="1"/>
</dbReference>
<evidence type="ECO:0000259" key="7">
    <source>
        <dbReference type="Pfam" id="PF05116"/>
    </source>
</evidence>
<keyword evidence="4" id="KW-0808">Transferase</keyword>
<protein>
    <recommendedName>
        <fullName evidence="2">sucrose-phosphate synthase</fullName>
        <ecNumber evidence="2">2.4.1.14</ecNumber>
    </recommendedName>
</protein>
<dbReference type="InterPro" id="IPR006380">
    <property type="entry name" value="SPP-like_dom"/>
</dbReference>
<dbReference type="Gene3D" id="3.90.1070.10">
    <property type="match status" value="1"/>
</dbReference>
<evidence type="ECO:0000256" key="5">
    <source>
        <dbReference type="ARBA" id="ARBA00047471"/>
    </source>
</evidence>
<evidence type="ECO:0000313" key="9">
    <source>
        <dbReference type="EMBL" id="MDO7841894.1"/>
    </source>
</evidence>
<feature type="domain" description="Glycosyltransferase subfamily 4-like N-terminal" evidence="8">
    <location>
        <begin position="10"/>
        <end position="191"/>
    </location>
</feature>
<dbReference type="SFLD" id="SFLDS00003">
    <property type="entry name" value="Haloacid_Dehalogenase"/>
    <property type="match status" value="1"/>
</dbReference>
<dbReference type="EMBL" id="JAUQSZ010000003">
    <property type="protein sequence ID" value="MDO7841894.1"/>
    <property type="molecule type" value="Genomic_DNA"/>
</dbReference>
<name>A0ABT8ZXN0_9SPHN</name>
<dbReference type="NCBIfam" id="TIGR01484">
    <property type="entry name" value="HAD-SF-IIB"/>
    <property type="match status" value="1"/>
</dbReference>
<dbReference type="InterPro" id="IPR044161">
    <property type="entry name" value="SPS"/>
</dbReference>
<evidence type="ECO:0000259" key="6">
    <source>
        <dbReference type="Pfam" id="PF00534"/>
    </source>
</evidence>
<evidence type="ECO:0000256" key="3">
    <source>
        <dbReference type="ARBA" id="ARBA00022676"/>
    </source>
</evidence>
<proteinExistence type="inferred from homology"/>
<evidence type="ECO:0000256" key="1">
    <source>
        <dbReference type="ARBA" id="ARBA00006530"/>
    </source>
</evidence>
<dbReference type="InterPro" id="IPR036412">
    <property type="entry name" value="HAD-like_sf"/>
</dbReference>
<dbReference type="SFLD" id="SFLDG01141">
    <property type="entry name" value="C2.B.1:_Sucrose_Phosphatase_Li"/>
    <property type="match status" value="1"/>
</dbReference>
<keyword evidence="10" id="KW-1185">Reference proteome</keyword>
<evidence type="ECO:0000313" key="10">
    <source>
        <dbReference type="Proteomes" id="UP001176468"/>
    </source>
</evidence>
<dbReference type="Pfam" id="PF05116">
    <property type="entry name" value="S6PP"/>
    <property type="match status" value="1"/>
</dbReference>
<dbReference type="InterPro" id="IPR001296">
    <property type="entry name" value="Glyco_trans_1"/>
</dbReference>
<comment type="catalytic activity">
    <reaction evidence="5">
        <text>beta-D-fructose 6-phosphate + UDP-alpha-D-glucose = sucrose 6(F)-phosphate + UDP + H(+)</text>
        <dbReference type="Rhea" id="RHEA:22172"/>
        <dbReference type="ChEBI" id="CHEBI:15378"/>
        <dbReference type="ChEBI" id="CHEBI:57634"/>
        <dbReference type="ChEBI" id="CHEBI:57723"/>
        <dbReference type="ChEBI" id="CHEBI:58223"/>
        <dbReference type="ChEBI" id="CHEBI:58885"/>
        <dbReference type="EC" id="2.4.1.14"/>
    </reaction>
</comment>
<dbReference type="Gene3D" id="3.40.50.1000">
    <property type="entry name" value="HAD superfamily/HAD-like"/>
    <property type="match status" value="1"/>
</dbReference>
<dbReference type="EC" id="2.4.1.14" evidence="2"/>
<dbReference type="GO" id="GO:0016787">
    <property type="term" value="F:hydrolase activity"/>
    <property type="evidence" value="ECO:0007669"/>
    <property type="project" value="UniProtKB-KW"/>
</dbReference>
<reference evidence="9" key="1">
    <citation type="submission" date="2023-07" db="EMBL/GenBank/DDBJ databases">
        <authorList>
            <person name="Kim M.K."/>
        </authorList>
    </citation>
    <scope>NUCLEOTIDE SEQUENCE</scope>
    <source>
        <strain evidence="9">CA1-15</strain>
    </source>
</reference>
<evidence type="ECO:0000259" key="8">
    <source>
        <dbReference type="Pfam" id="PF13579"/>
    </source>
</evidence>
<evidence type="ECO:0000256" key="2">
    <source>
        <dbReference type="ARBA" id="ARBA00012536"/>
    </source>
</evidence>
<dbReference type="SUPFAM" id="SSF56784">
    <property type="entry name" value="HAD-like"/>
    <property type="match status" value="1"/>
</dbReference>
<dbReference type="SUPFAM" id="SSF53756">
    <property type="entry name" value="UDP-Glycosyltransferase/glycogen phosphorylase"/>
    <property type="match status" value="1"/>
</dbReference>
<gene>
    <name evidence="9" type="ORF">Q5H94_06120</name>
</gene>
<dbReference type="InterPro" id="IPR028098">
    <property type="entry name" value="Glyco_trans_4-like_N"/>
</dbReference>
<dbReference type="InterPro" id="IPR023214">
    <property type="entry name" value="HAD_sf"/>
</dbReference>